<name>A0A0H3KMQ2_BURM1</name>
<reference evidence="2 3" key="1">
    <citation type="submission" date="2007-04" db="EMBL/GenBank/DDBJ databases">
        <title>Complete genome sequence of Burkholderia multivorans ATCC 17616.</title>
        <authorList>
            <person name="Ohtsubo Y."/>
            <person name="Yamashita A."/>
            <person name="Kurokawa K."/>
            <person name="Takami H."/>
            <person name="Yuhara S."/>
            <person name="Nishiyama E."/>
            <person name="Endo R."/>
            <person name="Miyazaki R."/>
            <person name="Ono A."/>
            <person name="Yano K."/>
            <person name="Ito M."/>
            <person name="Sota M."/>
            <person name="Yuji N."/>
            <person name="Hattori M."/>
            <person name="Tsuda M."/>
        </authorList>
    </citation>
    <scope>NUCLEOTIDE SEQUENCE [LARGE SCALE GENOMIC DNA]</scope>
    <source>
        <strain evidence="3">ATCC 17616 / 249</strain>
    </source>
</reference>
<dbReference type="STRING" id="395019.BMULJ_04655"/>
<keyword evidence="3" id="KW-1185">Reference proteome</keyword>
<gene>
    <name evidence="2" type="ordered locus">BMULJ_04655</name>
</gene>
<evidence type="ECO:0000313" key="2">
    <source>
        <dbReference type="EMBL" id="BAG46505.1"/>
    </source>
</evidence>
<dbReference type="AlphaFoldDB" id="A0A0H3KMQ2"/>
<accession>A0A0H3KMQ2</accession>
<dbReference type="KEGG" id="bmj:BMULJ_04655"/>
<evidence type="ECO:0000256" key="1">
    <source>
        <dbReference type="SAM" id="MobiDB-lite"/>
    </source>
</evidence>
<dbReference type="HOGENOM" id="CLU_2394128_0_0_4"/>
<dbReference type="Proteomes" id="UP000008815">
    <property type="component" value="Chromosome 2"/>
</dbReference>
<evidence type="ECO:0000313" key="3">
    <source>
        <dbReference type="Proteomes" id="UP000008815"/>
    </source>
</evidence>
<sequence>MWRSQQKANVDYRFDAPRRSKRLYEGRSSPRVIANAPSFEITQWRPETETAHFIRHVESPCRSRSPRATSSAGRISHRTRRAYRRFMRPPFVQ</sequence>
<feature type="region of interest" description="Disordered" evidence="1">
    <location>
        <begin position="58"/>
        <end position="79"/>
    </location>
</feature>
<protein>
    <submittedName>
        <fullName evidence="2">Bacteriophage protein</fullName>
    </submittedName>
</protein>
<dbReference type="EMBL" id="AP009386">
    <property type="protein sequence ID" value="BAG46505.1"/>
    <property type="molecule type" value="Genomic_DNA"/>
</dbReference>
<organism evidence="2 3">
    <name type="scientific">Burkholderia multivorans (strain ATCC 17616 / 249)</name>
    <dbReference type="NCBI Taxonomy" id="395019"/>
    <lineage>
        <taxon>Bacteria</taxon>
        <taxon>Pseudomonadati</taxon>
        <taxon>Pseudomonadota</taxon>
        <taxon>Betaproteobacteria</taxon>
        <taxon>Burkholderiales</taxon>
        <taxon>Burkholderiaceae</taxon>
        <taxon>Burkholderia</taxon>
        <taxon>Burkholderia cepacia complex</taxon>
    </lineage>
</organism>
<proteinExistence type="predicted"/>